<dbReference type="STRING" id="247633.GP2143_04233"/>
<name>A0YDJ8_9GAMM</name>
<dbReference type="AlphaFoldDB" id="A0YDJ8"/>
<gene>
    <name evidence="1" type="ORF">GP2143_04233</name>
</gene>
<sequence>MMRFKEWLGDAKQRLMTNIANRTFKKNPGLLDRLAIRFLRSSIGEVPHDPELDHPEN</sequence>
<reference evidence="1 2" key="1">
    <citation type="journal article" date="2010" name="J. Bacteriol.">
        <title>Genome sequence of the oligotrophic marine Gammaproteobacterium HTCC2143, isolated from the Oregon Coast.</title>
        <authorList>
            <person name="Oh H.M."/>
            <person name="Kang I."/>
            <person name="Ferriera S."/>
            <person name="Giovannoni S.J."/>
            <person name="Cho J.C."/>
        </authorList>
    </citation>
    <scope>NUCLEOTIDE SEQUENCE [LARGE SCALE GENOMIC DNA]</scope>
    <source>
        <strain evidence="1 2">HTCC2143</strain>
    </source>
</reference>
<evidence type="ECO:0000313" key="1">
    <source>
        <dbReference type="EMBL" id="EAW31301.1"/>
    </source>
</evidence>
<evidence type="ECO:0000313" key="2">
    <source>
        <dbReference type="Proteomes" id="UP000004931"/>
    </source>
</evidence>
<dbReference type="Proteomes" id="UP000004931">
    <property type="component" value="Unassembled WGS sequence"/>
</dbReference>
<organism evidence="1 2">
    <name type="scientific">marine gamma proteobacterium HTCC2143</name>
    <dbReference type="NCBI Taxonomy" id="247633"/>
    <lineage>
        <taxon>Bacteria</taxon>
        <taxon>Pseudomonadati</taxon>
        <taxon>Pseudomonadota</taxon>
        <taxon>Gammaproteobacteria</taxon>
        <taxon>Cellvibrionales</taxon>
        <taxon>Spongiibacteraceae</taxon>
        <taxon>BD1-7 clade</taxon>
    </lineage>
</organism>
<comment type="caution">
    <text evidence="1">The sequence shown here is derived from an EMBL/GenBank/DDBJ whole genome shotgun (WGS) entry which is preliminary data.</text>
</comment>
<protein>
    <submittedName>
        <fullName evidence="1">Uncharacterized protein</fullName>
    </submittedName>
</protein>
<keyword evidence="2" id="KW-1185">Reference proteome</keyword>
<accession>A0YDJ8</accession>
<proteinExistence type="predicted"/>
<dbReference type="EMBL" id="AAVT01000004">
    <property type="protein sequence ID" value="EAW31301.1"/>
    <property type="molecule type" value="Genomic_DNA"/>
</dbReference>